<evidence type="ECO:0000256" key="8">
    <source>
        <dbReference type="ARBA" id="ARBA00023295"/>
    </source>
</evidence>
<evidence type="ECO:0000256" key="3">
    <source>
        <dbReference type="ARBA" id="ARBA00007186"/>
    </source>
</evidence>
<comment type="subunit">
    <text evidence="4">Homohexamer; trimer of dimers.</text>
</comment>
<comment type="caution">
    <text evidence="11">The sequence shown here is derived from an EMBL/GenBank/DDBJ whole genome shotgun (WGS) entry which is preliminary data.</text>
</comment>
<dbReference type="EMBL" id="QGDL01000004">
    <property type="protein sequence ID" value="PWJ30215.1"/>
    <property type="molecule type" value="Genomic_DNA"/>
</dbReference>
<dbReference type="InterPro" id="IPR055235">
    <property type="entry name" value="ASD1_cat"/>
</dbReference>
<dbReference type="SUPFAM" id="SSF51011">
    <property type="entry name" value="Glycosyl hydrolase domain"/>
    <property type="match status" value="1"/>
</dbReference>
<feature type="domain" description="Alpha-L-arabinofuranosidase C-terminal" evidence="10">
    <location>
        <begin position="322"/>
        <end position="500"/>
    </location>
</feature>
<dbReference type="AlphaFoldDB" id="A0A2Y9C9V5"/>
<dbReference type="GO" id="GO:0046556">
    <property type="term" value="F:alpha-L-arabinofuranosidase activity"/>
    <property type="evidence" value="ECO:0007669"/>
    <property type="project" value="UniProtKB-EC"/>
</dbReference>
<evidence type="ECO:0000256" key="5">
    <source>
        <dbReference type="ARBA" id="ARBA00012670"/>
    </source>
</evidence>
<comment type="similarity">
    <text evidence="3">Belongs to the glycosyl hydrolase 51 family.</text>
</comment>
<organism evidence="11 12">
    <name type="scientific">Faecalicatena orotica</name>
    <dbReference type="NCBI Taxonomy" id="1544"/>
    <lineage>
        <taxon>Bacteria</taxon>
        <taxon>Bacillati</taxon>
        <taxon>Bacillota</taxon>
        <taxon>Clostridia</taxon>
        <taxon>Lachnospirales</taxon>
        <taxon>Lachnospiraceae</taxon>
        <taxon>Faecalicatena</taxon>
    </lineage>
</organism>
<dbReference type="GO" id="GO:0000272">
    <property type="term" value="P:polysaccharide catabolic process"/>
    <property type="evidence" value="ECO:0007669"/>
    <property type="project" value="TreeGrafter"/>
</dbReference>
<keyword evidence="7" id="KW-0119">Carbohydrate metabolism</keyword>
<dbReference type="Proteomes" id="UP000245845">
    <property type="component" value="Unassembled WGS sequence"/>
</dbReference>
<dbReference type="EC" id="3.2.1.55" evidence="5"/>
<evidence type="ECO:0000256" key="9">
    <source>
        <dbReference type="SAM" id="MobiDB-lite"/>
    </source>
</evidence>
<name>A0A2Y9C9V5_9FIRM</name>
<dbReference type="RefSeq" id="WP_109730655.1">
    <property type="nucleotide sequence ID" value="NZ_BAAACK010000019.1"/>
</dbReference>
<comment type="pathway">
    <text evidence="2">Glycan metabolism.</text>
</comment>
<feature type="region of interest" description="Disordered" evidence="9">
    <location>
        <begin position="463"/>
        <end position="491"/>
    </location>
</feature>
<evidence type="ECO:0000256" key="2">
    <source>
        <dbReference type="ARBA" id="ARBA00004881"/>
    </source>
</evidence>
<keyword evidence="6" id="KW-0378">Hydrolase</keyword>
<dbReference type="SMART" id="SM00813">
    <property type="entry name" value="Alpha-L-AF_C"/>
    <property type="match status" value="1"/>
</dbReference>
<dbReference type="Gene3D" id="2.60.40.1180">
    <property type="entry name" value="Golgi alpha-mannosidase II"/>
    <property type="match status" value="1"/>
</dbReference>
<evidence type="ECO:0000256" key="4">
    <source>
        <dbReference type="ARBA" id="ARBA00011165"/>
    </source>
</evidence>
<keyword evidence="8" id="KW-0326">Glycosidase</keyword>
<gene>
    <name evidence="11" type="ORF">A8806_10480</name>
</gene>
<protein>
    <recommendedName>
        <fullName evidence="5">non-reducing end alpha-L-arabinofuranosidase</fullName>
        <ecNumber evidence="5">3.2.1.55</ecNumber>
    </recommendedName>
</protein>
<reference evidence="11 12" key="1">
    <citation type="submission" date="2018-05" db="EMBL/GenBank/DDBJ databases">
        <title>The Hungate 1000. A catalogue of reference genomes from the rumen microbiome.</title>
        <authorList>
            <person name="Kelly W."/>
        </authorList>
    </citation>
    <scope>NUCLEOTIDE SEQUENCE [LARGE SCALE GENOMIC DNA]</scope>
    <source>
        <strain evidence="11 12">NLAE-zl-C242</strain>
    </source>
</reference>
<dbReference type="InterPro" id="IPR013780">
    <property type="entry name" value="Glyco_hydro_b"/>
</dbReference>
<evidence type="ECO:0000256" key="7">
    <source>
        <dbReference type="ARBA" id="ARBA00023277"/>
    </source>
</evidence>
<evidence type="ECO:0000256" key="6">
    <source>
        <dbReference type="ARBA" id="ARBA00022801"/>
    </source>
</evidence>
<dbReference type="Gene3D" id="3.20.20.80">
    <property type="entry name" value="Glycosidases"/>
    <property type="match status" value="1"/>
</dbReference>
<comment type="catalytic activity">
    <reaction evidence="1">
        <text>Hydrolysis of terminal non-reducing alpha-L-arabinofuranoside residues in alpha-L-arabinosides.</text>
        <dbReference type="EC" id="3.2.1.55"/>
    </reaction>
</comment>
<evidence type="ECO:0000313" key="12">
    <source>
        <dbReference type="Proteomes" id="UP000245845"/>
    </source>
</evidence>
<dbReference type="PANTHER" id="PTHR43576:SF2">
    <property type="entry name" value="INTRACELLULAR EXO-ALPHA-L-ARABINOFURANOSIDASE 2"/>
    <property type="match status" value="1"/>
</dbReference>
<dbReference type="PANTHER" id="PTHR43576">
    <property type="entry name" value="ALPHA-L-ARABINOFURANOSIDASE C-RELATED"/>
    <property type="match status" value="1"/>
</dbReference>
<evidence type="ECO:0000256" key="1">
    <source>
        <dbReference type="ARBA" id="ARBA00001462"/>
    </source>
</evidence>
<dbReference type="InterPro" id="IPR017853">
    <property type="entry name" value="GH"/>
</dbReference>
<dbReference type="InterPro" id="IPR010720">
    <property type="entry name" value="Alpha-L-AF_C"/>
</dbReference>
<dbReference type="OrthoDB" id="9758333at2"/>
<keyword evidence="12" id="KW-1185">Reference proteome</keyword>
<dbReference type="SUPFAM" id="SSF51445">
    <property type="entry name" value="(Trans)glycosidases"/>
    <property type="match status" value="1"/>
</dbReference>
<accession>A0A2Y9C9V5</accession>
<proteinExistence type="inferred from homology"/>
<dbReference type="GO" id="GO:0046373">
    <property type="term" value="P:L-arabinose metabolic process"/>
    <property type="evidence" value="ECO:0007669"/>
    <property type="project" value="InterPro"/>
</dbReference>
<sequence length="509" mass="58305">MNTVEIKIDSKKGKISKELHGHFIEFLGSCIYDGIWVGEESKIPNYNGLRKDVVDALKRLQPPVIRWPGGCYADTYHWRNGIGPGNERPVTYNENFGTYELDSNQFGTHEFIRLCELTGARPWLNINMMTSGTEEMREWMEYCNREDETSLAKERKQNGAEKPFGVELWGIGNEVWAGGGCMTPESYANEYRKYASAFPNFISLENGGKPKTEMKRIASGPDGNKPKERVEWTKQFFQELGKFRRPPLDGYDLHFYNWNLENLEQKETEFDERDWDLVIKGCLELDEVIQEQAALIREGIEALPEEEGFFKTPKPDCDLIIGEWGNWHGAAFSNRPALYQQCTMRDAITTALTLDILHKNCESVKMACVAQTVNVLNSLFLTEGETCILTPNYDVFNMYKVHREGLGLETVGETSDKTFIFASEKEEGIFVNLINADMEKDQEIVIAFSDDVQYVSGQILESEDPHDCNTKEEPDKIREKTGRAPSRRENDFAVRLPKASIQVMHFVRK</sequence>
<dbReference type="Pfam" id="PF22848">
    <property type="entry name" value="ASD1_dom"/>
    <property type="match status" value="1"/>
</dbReference>
<dbReference type="Pfam" id="PF06964">
    <property type="entry name" value="Alpha-L-AF_C"/>
    <property type="match status" value="1"/>
</dbReference>
<evidence type="ECO:0000259" key="10">
    <source>
        <dbReference type="SMART" id="SM00813"/>
    </source>
</evidence>
<evidence type="ECO:0000313" key="11">
    <source>
        <dbReference type="EMBL" id="PWJ30215.1"/>
    </source>
</evidence>